<feature type="domain" description="Ketoreductase" evidence="9">
    <location>
        <begin position="50"/>
        <end position="235"/>
    </location>
</feature>
<dbReference type="InterPro" id="IPR002347">
    <property type="entry name" value="SDR_fam"/>
</dbReference>
<dbReference type="InterPro" id="IPR050259">
    <property type="entry name" value="SDR"/>
</dbReference>
<dbReference type="PROSITE" id="PS00061">
    <property type="entry name" value="ADH_SHORT"/>
    <property type="match status" value="1"/>
</dbReference>
<dbReference type="GO" id="GO:0004316">
    <property type="term" value="F:3-oxoacyl-[acyl-carrier-protein] reductase (NADPH) activity"/>
    <property type="evidence" value="ECO:0007669"/>
    <property type="project" value="UniProtKB-UniRule"/>
</dbReference>
<dbReference type="SMART" id="SM00822">
    <property type="entry name" value="PKS_KR"/>
    <property type="match status" value="1"/>
</dbReference>
<feature type="binding site" evidence="7">
    <location>
        <begin position="56"/>
        <end position="59"/>
    </location>
    <ligand>
        <name>NADP(+)</name>
        <dbReference type="ChEBI" id="CHEBI:58349"/>
    </ligand>
</feature>
<comment type="subunit">
    <text evidence="8">Homotetramer.</text>
</comment>
<dbReference type="PRINTS" id="PR00080">
    <property type="entry name" value="SDRFAMILY"/>
</dbReference>
<evidence type="ECO:0000256" key="5">
    <source>
        <dbReference type="ARBA" id="ARBA00048508"/>
    </source>
</evidence>
<keyword evidence="7 8" id="KW-0521">NADP</keyword>
<dbReference type="NCBIfam" id="NF009466">
    <property type="entry name" value="PRK12826.1-2"/>
    <property type="match status" value="1"/>
</dbReference>
<dbReference type="InterPro" id="IPR036291">
    <property type="entry name" value="NAD(P)-bd_dom_sf"/>
</dbReference>
<evidence type="ECO:0000256" key="2">
    <source>
        <dbReference type="ARBA" id="ARBA00006484"/>
    </source>
</evidence>
<comment type="catalytic activity">
    <reaction evidence="5 8">
        <text>a (3R)-hydroxyacyl-[ACP] + NADP(+) = a 3-oxoacyl-[ACP] + NADPH + H(+)</text>
        <dbReference type="Rhea" id="RHEA:17397"/>
        <dbReference type="Rhea" id="RHEA-COMP:9916"/>
        <dbReference type="Rhea" id="RHEA-COMP:9945"/>
        <dbReference type="ChEBI" id="CHEBI:15378"/>
        <dbReference type="ChEBI" id="CHEBI:57783"/>
        <dbReference type="ChEBI" id="CHEBI:58349"/>
        <dbReference type="ChEBI" id="CHEBI:78776"/>
        <dbReference type="ChEBI" id="CHEBI:78827"/>
        <dbReference type="EC" id="1.1.1.100"/>
    </reaction>
</comment>
<feature type="active site" description="Proton acceptor" evidence="6">
    <location>
        <position position="199"/>
    </location>
</feature>
<comment type="pathway">
    <text evidence="1 8">Lipid metabolism; fatty acid biosynthesis.</text>
</comment>
<evidence type="ECO:0000256" key="8">
    <source>
        <dbReference type="RuleBase" id="RU366074"/>
    </source>
</evidence>
<evidence type="ECO:0000313" key="11">
    <source>
        <dbReference type="Proteomes" id="UP000239899"/>
    </source>
</evidence>
<feature type="binding site" evidence="7">
    <location>
        <position position="232"/>
    </location>
    <ligand>
        <name>NADP(+)</name>
        <dbReference type="ChEBI" id="CHEBI:58349"/>
    </ligand>
</feature>
<dbReference type="AlphaFoldDB" id="A0A2P6TKG7"/>
<feature type="binding site" evidence="7">
    <location>
        <begin position="199"/>
        <end position="203"/>
    </location>
    <ligand>
        <name>NADP(+)</name>
        <dbReference type="ChEBI" id="CHEBI:58349"/>
    </ligand>
</feature>
<dbReference type="GO" id="GO:0006633">
    <property type="term" value="P:fatty acid biosynthetic process"/>
    <property type="evidence" value="ECO:0007669"/>
    <property type="project" value="UniProtKB-UniPathway"/>
</dbReference>
<dbReference type="PRINTS" id="PR00081">
    <property type="entry name" value="GDHRDH"/>
</dbReference>
<dbReference type="UniPathway" id="UPA00094"/>
<keyword evidence="4 8" id="KW-0560">Oxidoreductase</keyword>
<accession>A0A2P6TKG7</accession>
<comment type="subcellular location">
    <subcellularLocation>
        <location evidence="8">Plastid</location>
        <location evidence="8">Chloroplast</location>
    </subcellularLocation>
    <subcellularLocation>
        <location evidence="8">Plastid</location>
    </subcellularLocation>
    <text evidence="8">And non-photosynthetic plastids.</text>
</comment>
<evidence type="ECO:0000256" key="6">
    <source>
        <dbReference type="PIRSR" id="PIRSR611284-1"/>
    </source>
</evidence>
<dbReference type="EC" id="1.1.1.100" evidence="3 8"/>
<dbReference type="InterPro" id="IPR020904">
    <property type="entry name" value="Sc_DH/Rdtase_CS"/>
</dbReference>
<dbReference type="SUPFAM" id="SSF51735">
    <property type="entry name" value="NAD(P)-binding Rossmann-fold domains"/>
    <property type="match status" value="1"/>
</dbReference>
<dbReference type="FunFam" id="3.40.50.720:FF:000173">
    <property type="entry name" value="3-oxoacyl-[acyl-carrier protein] reductase"/>
    <property type="match status" value="1"/>
</dbReference>
<proteinExistence type="inferred from homology"/>
<dbReference type="PANTHER" id="PTHR42879">
    <property type="entry name" value="3-OXOACYL-(ACYL-CARRIER-PROTEIN) REDUCTASE"/>
    <property type="match status" value="1"/>
</dbReference>
<keyword evidence="8" id="KW-0443">Lipid metabolism</keyword>
<evidence type="ECO:0000259" key="9">
    <source>
        <dbReference type="SMART" id="SM00822"/>
    </source>
</evidence>
<evidence type="ECO:0000256" key="4">
    <source>
        <dbReference type="ARBA" id="ARBA00023002"/>
    </source>
</evidence>
<dbReference type="OrthoDB" id="1393670at2759"/>
<dbReference type="Proteomes" id="UP000239899">
    <property type="component" value="Unassembled WGS sequence"/>
</dbReference>
<feature type="binding site" evidence="7">
    <location>
        <position position="134"/>
    </location>
    <ligand>
        <name>NADP(+)</name>
        <dbReference type="ChEBI" id="CHEBI:58349"/>
    </ligand>
</feature>
<evidence type="ECO:0000256" key="3">
    <source>
        <dbReference type="ARBA" id="ARBA00012948"/>
    </source>
</evidence>
<dbReference type="Gene3D" id="3.40.50.720">
    <property type="entry name" value="NAD(P)-binding Rossmann-like Domain"/>
    <property type="match status" value="1"/>
</dbReference>
<name>A0A2P6TKG7_CHLSO</name>
<protein>
    <recommendedName>
        <fullName evidence="3 8">3-oxoacyl-[acyl-carrier-protein] reductase</fullName>
        <ecNumber evidence="3 8">1.1.1.100</ecNumber>
    </recommendedName>
</protein>
<comment type="similarity">
    <text evidence="2 8">Belongs to the short-chain dehydrogenases/reductases (SDR) family.</text>
</comment>
<dbReference type="InterPro" id="IPR011284">
    <property type="entry name" value="3oxo_ACP_reduc"/>
</dbReference>
<evidence type="ECO:0000313" key="10">
    <source>
        <dbReference type="EMBL" id="PRW44528.1"/>
    </source>
</evidence>
<dbReference type="CDD" id="cd05333">
    <property type="entry name" value="BKR_SDR_c"/>
    <property type="match status" value="1"/>
</dbReference>
<keyword evidence="11" id="KW-1185">Reference proteome</keyword>
<comment type="caution">
    <text evidence="10">The sequence shown here is derived from an EMBL/GenBank/DDBJ whole genome shotgun (WGS) entry which is preliminary data.</text>
</comment>
<gene>
    <name evidence="10" type="ORF">C2E21_6724</name>
</gene>
<sequence>MQTACLNQQLAGARVGMRSSASRLLKAAGVRRSSTVSKAVSASALQLESGVCIVTGSSRGIGKAVALALGAQGCKVAVNYAGRKDAAEEVAQQIEQLGGEAMVVGANLGKREDIERLFKEVTDKWGTVNVLVNNAGITRDTLMMRMKPEQWQEVIDVNLSGVFYASQAATKIMGKARKGRIVNIASVVGLVGNAGQANYAAAKGGVIALTKTIAREYAGRNITCNAVAPGFIASDMTAAIDAKYEEQILKGIPAGRYGQPEEVAGLVRFLALDPAAAYITGQTYAIDGGMTMQ</sequence>
<evidence type="ECO:0000256" key="1">
    <source>
        <dbReference type="ARBA" id="ARBA00005194"/>
    </source>
</evidence>
<keyword evidence="8" id="KW-0275">Fatty acid biosynthesis</keyword>
<dbReference type="InterPro" id="IPR057326">
    <property type="entry name" value="KR_dom"/>
</dbReference>
<dbReference type="STRING" id="3076.A0A2P6TKG7"/>
<dbReference type="GO" id="GO:0009507">
    <property type="term" value="C:chloroplast"/>
    <property type="evidence" value="ECO:0007669"/>
    <property type="project" value="UniProtKB-SubCell"/>
</dbReference>
<dbReference type="GO" id="GO:0051287">
    <property type="term" value="F:NAD binding"/>
    <property type="evidence" value="ECO:0007669"/>
    <property type="project" value="UniProtKB-UniRule"/>
</dbReference>
<reference evidence="10 11" key="1">
    <citation type="journal article" date="2018" name="Plant J.">
        <title>Genome sequences of Chlorella sorokiniana UTEX 1602 and Micractinium conductrix SAG 241.80: implications to maltose excretion by a green alga.</title>
        <authorList>
            <person name="Arriola M.B."/>
            <person name="Velmurugan N."/>
            <person name="Zhang Y."/>
            <person name="Plunkett M.H."/>
            <person name="Hondzo H."/>
            <person name="Barney B.M."/>
        </authorList>
    </citation>
    <scope>NUCLEOTIDE SEQUENCE [LARGE SCALE GENOMIC DNA]</scope>
    <source>
        <strain evidence="11">UTEX 1602</strain>
    </source>
</reference>
<organism evidence="10 11">
    <name type="scientific">Chlorella sorokiniana</name>
    <name type="common">Freshwater green alga</name>
    <dbReference type="NCBI Taxonomy" id="3076"/>
    <lineage>
        <taxon>Eukaryota</taxon>
        <taxon>Viridiplantae</taxon>
        <taxon>Chlorophyta</taxon>
        <taxon>core chlorophytes</taxon>
        <taxon>Trebouxiophyceae</taxon>
        <taxon>Chlorellales</taxon>
        <taxon>Chlorellaceae</taxon>
        <taxon>Chlorella clade</taxon>
        <taxon>Chlorella</taxon>
    </lineage>
</organism>
<evidence type="ECO:0000256" key="7">
    <source>
        <dbReference type="PIRSR" id="PIRSR611284-2"/>
    </source>
</evidence>
<dbReference type="PANTHER" id="PTHR42879:SF2">
    <property type="entry name" value="3-OXOACYL-[ACYL-CARRIER-PROTEIN] REDUCTASE FABG"/>
    <property type="match status" value="1"/>
</dbReference>
<dbReference type="NCBIfam" id="TIGR01830">
    <property type="entry name" value="3oxo_ACP_reduc"/>
    <property type="match status" value="1"/>
</dbReference>
<keyword evidence="8" id="KW-0444">Lipid biosynthesis</keyword>
<dbReference type="Pfam" id="PF13561">
    <property type="entry name" value="adh_short_C2"/>
    <property type="match status" value="1"/>
</dbReference>
<keyword evidence="8" id="KW-0276">Fatty acid metabolism</keyword>
<dbReference type="EMBL" id="LHPG02000013">
    <property type="protein sequence ID" value="PRW44528.1"/>
    <property type="molecule type" value="Genomic_DNA"/>
</dbReference>